<protein>
    <recommendedName>
        <fullName evidence="4">Transposase InsH N-terminal domain-containing protein</fullName>
    </recommendedName>
</protein>
<dbReference type="EMBL" id="LKBG01000117">
    <property type="protein sequence ID" value="KQB35482.1"/>
    <property type="molecule type" value="Genomic_DNA"/>
</dbReference>
<comment type="caution">
    <text evidence="2">The sequence shown here is derived from an EMBL/GenBank/DDBJ whole genome shotgun (WGS) entry which is preliminary data.</text>
</comment>
<keyword evidence="1" id="KW-0472">Membrane</keyword>
<name>A0A0Q0XK96_9ARCH</name>
<reference evidence="2 3" key="1">
    <citation type="submission" date="2015-09" db="EMBL/GenBank/DDBJ databases">
        <title>Heavy metals and arsenic resistance mechanisms in polyextremophilic archaea of the family Ferroplasmaceae.</title>
        <authorList>
            <person name="Bulaev A.G."/>
            <person name="Kanygina A.V."/>
        </authorList>
    </citation>
    <scope>NUCLEOTIDE SEQUENCE [LARGE SCALE GENOMIC DNA]</scope>
    <source>
        <strain evidence="2 3">VT</strain>
    </source>
</reference>
<gene>
    <name evidence="2" type="ORF">AOG54_08885</name>
</gene>
<proteinExistence type="predicted"/>
<evidence type="ECO:0000256" key="1">
    <source>
        <dbReference type="SAM" id="Phobius"/>
    </source>
</evidence>
<organism evidence="2 3">
    <name type="scientific">Acidiplasma aeolicum</name>
    <dbReference type="NCBI Taxonomy" id="507754"/>
    <lineage>
        <taxon>Archaea</taxon>
        <taxon>Methanobacteriati</taxon>
        <taxon>Thermoplasmatota</taxon>
        <taxon>Thermoplasmata</taxon>
        <taxon>Thermoplasmatales</taxon>
        <taxon>Ferroplasmaceae</taxon>
        <taxon>Acidiplasma</taxon>
    </lineage>
</organism>
<evidence type="ECO:0000313" key="3">
    <source>
        <dbReference type="Proteomes" id="UP000050320"/>
    </source>
</evidence>
<accession>A0A0Q0XK96</accession>
<feature type="transmembrane region" description="Helical" evidence="1">
    <location>
        <begin position="20"/>
        <end position="38"/>
    </location>
</feature>
<keyword evidence="1" id="KW-1133">Transmembrane helix</keyword>
<evidence type="ECO:0008006" key="4">
    <source>
        <dbReference type="Google" id="ProtNLM"/>
    </source>
</evidence>
<sequence>MERLSQIVTEDRIRKYSTALIVKIIVILKIYGIIYRLSKYFFNNHREFMELLNITDILDFRTLSYRFLRIDWHCINSSIIDIINPYNDNAAVDSSIVKTCRDTTEEKEE</sequence>
<evidence type="ECO:0000313" key="2">
    <source>
        <dbReference type="EMBL" id="KQB35482.1"/>
    </source>
</evidence>
<keyword evidence="3" id="KW-1185">Reference proteome</keyword>
<dbReference type="Proteomes" id="UP000050320">
    <property type="component" value="Unassembled WGS sequence"/>
</dbReference>
<dbReference type="AlphaFoldDB" id="A0A0Q0XK96"/>
<keyword evidence="1" id="KW-0812">Transmembrane</keyword>